<comment type="caution">
    <text evidence="3">The sequence shown here is derived from an EMBL/GenBank/DDBJ whole genome shotgun (WGS) entry which is preliminary data.</text>
</comment>
<gene>
    <name evidence="3" type="ORF">GCM10009681_30910</name>
</gene>
<keyword evidence="2" id="KW-0732">Signal</keyword>
<evidence type="ECO:0000313" key="3">
    <source>
        <dbReference type="EMBL" id="GAA1757481.1"/>
    </source>
</evidence>
<dbReference type="RefSeq" id="WP_344082077.1">
    <property type="nucleotide sequence ID" value="NZ_BAAALS010000014.1"/>
</dbReference>
<evidence type="ECO:0000256" key="1">
    <source>
        <dbReference type="SAM" id="MobiDB-lite"/>
    </source>
</evidence>
<organism evidence="3 4">
    <name type="scientific">Luedemannella helvata</name>
    <dbReference type="NCBI Taxonomy" id="349315"/>
    <lineage>
        <taxon>Bacteria</taxon>
        <taxon>Bacillati</taxon>
        <taxon>Actinomycetota</taxon>
        <taxon>Actinomycetes</taxon>
        <taxon>Micromonosporales</taxon>
        <taxon>Micromonosporaceae</taxon>
        <taxon>Luedemannella</taxon>
    </lineage>
</organism>
<dbReference type="EMBL" id="BAAALS010000014">
    <property type="protein sequence ID" value="GAA1757481.1"/>
    <property type="molecule type" value="Genomic_DNA"/>
</dbReference>
<accession>A0ABN2KJD3</accession>
<sequence length="161" mass="16154">MKNRLIAVAILGGVLLAGAACDSSGDTTTTSPTTAAAAPATSAPASGTAPKAECDKAQATVGKAFTKFLAAATTAQTSGKDAAAVQKDIQKAATTFVTDLSVASSQVEDPTVKKALEDWVLAVSKKASAIKTVEDVQKLENIENDPDVKAANDAMDALCGA</sequence>
<keyword evidence="4" id="KW-1185">Reference proteome</keyword>
<dbReference type="PROSITE" id="PS51257">
    <property type="entry name" value="PROKAR_LIPOPROTEIN"/>
    <property type="match status" value="1"/>
</dbReference>
<feature type="signal peptide" evidence="2">
    <location>
        <begin position="1"/>
        <end position="19"/>
    </location>
</feature>
<dbReference type="Proteomes" id="UP001500655">
    <property type="component" value="Unassembled WGS sequence"/>
</dbReference>
<feature type="chain" id="PRO_5045509740" description="Lipoprotein" evidence="2">
    <location>
        <begin position="20"/>
        <end position="161"/>
    </location>
</feature>
<name>A0ABN2KJD3_9ACTN</name>
<evidence type="ECO:0008006" key="5">
    <source>
        <dbReference type="Google" id="ProtNLM"/>
    </source>
</evidence>
<feature type="region of interest" description="Disordered" evidence="1">
    <location>
        <begin position="26"/>
        <end position="49"/>
    </location>
</feature>
<protein>
    <recommendedName>
        <fullName evidence="5">Lipoprotein</fullName>
    </recommendedName>
</protein>
<reference evidence="4" key="1">
    <citation type="journal article" date="2019" name="Int. J. Syst. Evol. Microbiol.">
        <title>The Global Catalogue of Microorganisms (GCM) 10K type strain sequencing project: providing services to taxonomists for standard genome sequencing and annotation.</title>
        <authorList>
            <consortium name="The Broad Institute Genomics Platform"/>
            <consortium name="The Broad Institute Genome Sequencing Center for Infectious Disease"/>
            <person name="Wu L."/>
            <person name="Ma J."/>
        </authorList>
    </citation>
    <scope>NUCLEOTIDE SEQUENCE [LARGE SCALE GENOMIC DNA]</scope>
    <source>
        <strain evidence="4">JCM 13249</strain>
    </source>
</reference>
<proteinExistence type="predicted"/>
<evidence type="ECO:0000313" key="4">
    <source>
        <dbReference type="Proteomes" id="UP001500655"/>
    </source>
</evidence>
<evidence type="ECO:0000256" key="2">
    <source>
        <dbReference type="SAM" id="SignalP"/>
    </source>
</evidence>